<name>A0A538TXG3_UNCEI</name>
<accession>A0A538TXG3</accession>
<dbReference type="Gene3D" id="3.90.550.10">
    <property type="entry name" value="Spore Coat Polysaccharide Biosynthesis Protein SpsA, Chain A"/>
    <property type="match status" value="1"/>
</dbReference>
<dbReference type="Pfam" id="PF09837">
    <property type="entry name" value="DUF2064"/>
    <property type="match status" value="1"/>
</dbReference>
<dbReference type="SUPFAM" id="SSF53448">
    <property type="entry name" value="Nucleotide-diphospho-sugar transferases"/>
    <property type="match status" value="1"/>
</dbReference>
<gene>
    <name evidence="1" type="ORF">E6K78_01660</name>
</gene>
<evidence type="ECO:0000313" key="1">
    <source>
        <dbReference type="EMBL" id="TMQ68326.1"/>
    </source>
</evidence>
<dbReference type="EMBL" id="VBOY01000012">
    <property type="protein sequence ID" value="TMQ68326.1"/>
    <property type="molecule type" value="Genomic_DNA"/>
</dbReference>
<reference evidence="1 2" key="1">
    <citation type="journal article" date="2019" name="Nat. Microbiol.">
        <title>Mediterranean grassland soil C-N compound turnover is dependent on rainfall and depth, and is mediated by genomically divergent microorganisms.</title>
        <authorList>
            <person name="Diamond S."/>
            <person name="Andeer P.F."/>
            <person name="Li Z."/>
            <person name="Crits-Christoph A."/>
            <person name="Burstein D."/>
            <person name="Anantharaman K."/>
            <person name="Lane K.R."/>
            <person name="Thomas B.C."/>
            <person name="Pan C."/>
            <person name="Northen T.R."/>
            <person name="Banfield J.F."/>
        </authorList>
    </citation>
    <scope>NUCLEOTIDE SEQUENCE [LARGE SCALE GENOMIC DNA]</scope>
    <source>
        <strain evidence="1">WS_8</strain>
    </source>
</reference>
<organism evidence="1 2">
    <name type="scientific">Eiseniibacteriota bacterium</name>
    <dbReference type="NCBI Taxonomy" id="2212470"/>
    <lineage>
        <taxon>Bacteria</taxon>
        <taxon>Candidatus Eiseniibacteriota</taxon>
    </lineage>
</organism>
<dbReference type="NCBIfam" id="TIGR04282">
    <property type="entry name" value="glyco_like_cofC"/>
    <property type="match status" value="1"/>
</dbReference>
<dbReference type="Proteomes" id="UP000316609">
    <property type="component" value="Unassembled WGS sequence"/>
</dbReference>
<dbReference type="InterPro" id="IPR029044">
    <property type="entry name" value="Nucleotide-diphossugar_trans"/>
</dbReference>
<protein>
    <submittedName>
        <fullName evidence="1">Glycosyltransferase</fullName>
    </submittedName>
</protein>
<dbReference type="GO" id="GO:0016740">
    <property type="term" value="F:transferase activity"/>
    <property type="evidence" value="ECO:0007669"/>
    <property type="project" value="UniProtKB-KW"/>
</dbReference>
<comment type="caution">
    <text evidence="1">The sequence shown here is derived from an EMBL/GenBank/DDBJ whole genome shotgun (WGS) entry which is preliminary data.</text>
</comment>
<dbReference type="PANTHER" id="PTHR36529:SF1">
    <property type="entry name" value="GLYCOSYLTRANSFERASE"/>
    <property type="match status" value="1"/>
</dbReference>
<evidence type="ECO:0000313" key="2">
    <source>
        <dbReference type="Proteomes" id="UP000316609"/>
    </source>
</evidence>
<sequence>MARAAGSKARVNHVAVFARRPELGRVKTRLSPALPRELVLELYQGMLADTLAAVASLGARRHLFWEGDATEARPTEGFREHWQGEGDLGTRLTRAFETLVARDGERAVVVGADCPEITAALLDGALAALAAKDLVLGPTRDGGYYLVGLSRCAPAIFRGIAWSTGHVLTQTLERAGEAGLSWDILPTLTDLDTPSDLASLLARWLVRVEDRTPHTAAVLARNGLLPSLG</sequence>
<proteinExistence type="predicted"/>
<dbReference type="AlphaFoldDB" id="A0A538TXG3"/>
<dbReference type="PANTHER" id="PTHR36529">
    <property type="entry name" value="SLL1095 PROTEIN"/>
    <property type="match status" value="1"/>
</dbReference>
<keyword evidence="1" id="KW-0808">Transferase</keyword>
<dbReference type="InterPro" id="IPR018641">
    <property type="entry name" value="Trfase_1_rSAM/seldom-assoc"/>
</dbReference>